<sequence>MECPLPDYSNVPPDILEIPRTYKRLVIVGASPKPERPSYMVMEYLLKEGFDVIPVNPAHKEILGKTTYPDLESLPTDFKPEVIIIFRRSEEVLPIVERAIKLNPRVIWMQEGIANEEAKALAEAHGIKVVMNRCFKKVHKLSQWSS</sequence>
<evidence type="ECO:0000313" key="2">
    <source>
        <dbReference type="EMBL" id="BAU23663.1"/>
    </source>
</evidence>
<name>A0A0U5AYV3_9BACT</name>
<dbReference type="InterPro" id="IPR003781">
    <property type="entry name" value="CoA-bd"/>
</dbReference>
<dbReference type="SMART" id="SM00881">
    <property type="entry name" value="CoA_binding"/>
    <property type="match status" value="1"/>
</dbReference>
<dbReference type="SUPFAM" id="SSF51735">
    <property type="entry name" value="NAD(P)-binding Rossmann-fold domains"/>
    <property type="match status" value="1"/>
</dbReference>
<dbReference type="Pfam" id="PF13380">
    <property type="entry name" value="CoA_binding_2"/>
    <property type="match status" value="1"/>
</dbReference>
<accession>A0A0U5AYV3</accession>
<reference evidence="3" key="2">
    <citation type="journal article" date="2016" name="Int. J. Syst. Evol. Microbiol.">
        <title>Caldimicrobium thiodismutans sp. nov., a sulfur-disproportionating bacterium isolated from a hot spring.</title>
        <authorList>
            <person name="Kojima H."/>
            <person name="Umezawa K."/>
            <person name="Fukui M."/>
        </authorList>
    </citation>
    <scope>NUCLEOTIDE SEQUENCE [LARGE SCALE GENOMIC DNA]</scope>
    <source>
        <strain evidence="3">TF1</strain>
    </source>
</reference>
<evidence type="ECO:0000259" key="1">
    <source>
        <dbReference type="SMART" id="SM00881"/>
    </source>
</evidence>
<dbReference type="RefSeq" id="WP_068515017.1">
    <property type="nucleotide sequence ID" value="NZ_AP014945.1"/>
</dbReference>
<evidence type="ECO:0000313" key="3">
    <source>
        <dbReference type="Proteomes" id="UP000068196"/>
    </source>
</evidence>
<organism evidence="2 3">
    <name type="scientific">Caldimicrobium thiodismutans</name>
    <dbReference type="NCBI Taxonomy" id="1653476"/>
    <lineage>
        <taxon>Bacteria</taxon>
        <taxon>Pseudomonadati</taxon>
        <taxon>Thermodesulfobacteriota</taxon>
        <taxon>Thermodesulfobacteria</taxon>
        <taxon>Thermodesulfobacteriales</taxon>
        <taxon>Thermodesulfobacteriaceae</taxon>
        <taxon>Caldimicrobium</taxon>
    </lineage>
</organism>
<gene>
    <name evidence="2" type="ORF">THC_1295</name>
</gene>
<dbReference type="Gene3D" id="3.40.50.720">
    <property type="entry name" value="NAD(P)-binding Rossmann-like Domain"/>
    <property type="match status" value="1"/>
</dbReference>
<reference evidence="2 3" key="1">
    <citation type="journal article" date="2016" name="Int. J. Syst. Evol. Microbiol.">
        <title>Caldimicrobium thiodismutans sp. nov., a sulfur-disproportionating bacterium isolated from a hot spring, and emended description of the genus Caldimicrobium.</title>
        <authorList>
            <person name="Kojima H."/>
            <person name="Umezawa K."/>
            <person name="Fukui M."/>
        </authorList>
    </citation>
    <scope>NUCLEOTIDE SEQUENCE [LARGE SCALE GENOMIC DNA]</scope>
    <source>
        <strain evidence="2 3">TF1</strain>
    </source>
</reference>
<keyword evidence="3" id="KW-1185">Reference proteome</keyword>
<dbReference type="KEGG" id="cthi:THC_1295"/>
<protein>
    <submittedName>
        <fullName evidence="2">CoA-binding protein</fullName>
    </submittedName>
</protein>
<dbReference type="STRING" id="1653476.THC_1295"/>
<dbReference type="InterPro" id="IPR036291">
    <property type="entry name" value="NAD(P)-bd_dom_sf"/>
</dbReference>
<dbReference type="PANTHER" id="PTHR33303">
    <property type="entry name" value="CYTOPLASMIC PROTEIN-RELATED"/>
    <property type="match status" value="1"/>
</dbReference>
<feature type="domain" description="CoA-binding" evidence="1">
    <location>
        <begin position="19"/>
        <end position="113"/>
    </location>
</feature>
<dbReference type="AlphaFoldDB" id="A0A0U5AYV3"/>
<dbReference type="PATRIC" id="fig|1653476.3.peg.1344"/>
<dbReference type="Proteomes" id="UP000068196">
    <property type="component" value="Chromosome"/>
</dbReference>
<proteinExistence type="predicted"/>
<dbReference type="PANTHER" id="PTHR33303:SF2">
    <property type="entry name" value="COA-BINDING DOMAIN-CONTAINING PROTEIN"/>
    <property type="match status" value="1"/>
</dbReference>
<dbReference type="EMBL" id="AP014945">
    <property type="protein sequence ID" value="BAU23663.1"/>
    <property type="molecule type" value="Genomic_DNA"/>
</dbReference>